<keyword evidence="3" id="KW-0288">FMN</keyword>
<dbReference type="Proteomes" id="UP000024376">
    <property type="component" value="Unassembled WGS sequence"/>
</dbReference>
<dbReference type="CDD" id="cd02801">
    <property type="entry name" value="DUS_like_FMN"/>
    <property type="match status" value="1"/>
</dbReference>
<evidence type="ECO:0000256" key="2">
    <source>
        <dbReference type="ARBA" id="ARBA00022630"/>
    </source>
</evidence>
<evidence type="ECO:0000256" key="1">
    <source>
        <dbReference type="ARBA" id="ARBA00001917"/>
    </source>
</evidence>
<evidence type="ECO:0000256" key="9">
    <source>
        <dbReference type="ARBA" id="ARBA00049447"/>
    </source>
</evidence>
<dbReference type="Gene3D" id="3.20.20.70">
    <property type="entry name" value="Aldolase class I"/>
    <property type="match status" value="1"/>
</dbReference>
<dbReference type="InterPro" id="IPR018517">
    <property type="entry name" value="tRNA_hU_synthase_CS"/>
</dbReference>
<keyword evidence="2" id="KW-0285">Flavoprotein</keyword>
<comment type="cofactor">
    <cofactor evidence="1">
        <name>FMN</name>
        <dbReference type="ChEBI" id="CHEBI:58210"/>
    </cofactor>
</comment>
<dbReference type="PROSITE" id="PS01136">
    <property type="entry name" value="UPF0034"/>
    <property type="match status" value="1"/>
</dbReference>
<dbReference type="EMBL" id="KI911149">
    <property type="protein sequence ID" value="ETS01221.1"/>
    <property type="molecule type" value="Genomic_DNA"/>
</dbReference>
<protein>
    <submittedName>
        <fullName evidence="11">Dihydrouridine synthase</fullName>
    </submittedName>
</protein>
<comment type="catalytic activity">
    <reaction evidence="8">
        <text>a 5,6-dihydrouridine in mRNA + NAD(+) = a uridine in mRNA + NADH + H(+)</text>
        <dbReference type="Rhea" id="RHEA:69851"/>
        <dbReference type="Rhea" id="RHEA-COMP:14658"/>
        <dbReference type="Rhea" id="RHEA-COMP:17789"/>
        <dbReference type="ChEBI" id="CHEBI:15378"/>
        <dbReference type="ChEBI" id="CHEBI:57540"/>
        <dbReference type="ChEBI" id="CHEBI:57945"/>
        <dbReference type="ChEBI" id="CHEBI:65315"/>
        <dbReference type="ChEBI" id="CHEBI:74443"/>
    </reaction>
    <physiologicalReaction direction="right-to-left" evidence="8">
        <dbReference type="Rhea" id="RHEA:69853"/>
    </physiologicalReaction>
</comment>
<dbReference type="HOGENOM" id="CLU_013299_4_0_1"/>
<name>A0A024S9M9_HYPJR</name>
<dbReference type="GO" id="GO:0050660">
    <property type="term" value="F:flavin adenine dinucleotide binding"/>
    <property type="evidence" value="ECO:0007669"/>
    <property type="project" value="InterPro"/>
</dbReference>
<evidence type="ECO:0000313" key="11">
    <source>
        <dbReference type="EMBL" id="ETS01221.1"/>
    </source>
</evidence>
<dbReference type="PANTHER" id="PTHR11082:SF31">
    <property type="entry name" value="TRNA-DIHYDROURIDINE(20A_20B) SYNTHASE [NAD(P)+]-LIKE"/>
    <property type="match status" value="1"/>
</dbReference>
<gene>
    <name evidence="11" type="ORF">M419DRAFT_25310</name>
</gene>
<dbReference type="GO" id="GO:0006397">
    <property type="term" value="P:mRNA processing"/>
    <property type="evidence" value="ECO:0007669"/>
    <property type="project" value="UniProtKB-KW"/>
</dbReference>
<evidence type="ECO:0000256" key="6">
    <source>
        <dbReference type="ARBA" id="ARBA00023002"/>
    </source>
</evidence>
<reference evidence="12" key="1">
    <citation type="journal article" date="2013" name="Ind. Biotechnol.">
        <title>Comparative genomics analysis of Trichoderma reesei strains.</title>
        <authorList>
            <person name="Koike H."/>
            <person name="Aerts A."/>
            <person name="LaButti K."/>
            <person name="Grigoriev I.V."/>
            <person name="Baker S.E."/>
        </authorList>
    </citation>
    <scope>NUCLEOTIDE SEQUENCE [LARGE SCALE GENOMIC DNA]</scope>
    <source>
        <strain evidence="12">ATCC 56765 / BCRC 32924 / NRRL 11460 / Rut C-30</strain>
    </source>
</reference>
<proteinExistence type="predicted"/>
<dbReference type="KEGG" id="trr:M419DRAFT_25310"/>
<evidence type="ECO:0000256" key="5">
    <source>
        <dbReference type="ARBA" id="ARBA00022694"/>
    </source>
</evidence>
<feature type="domain" description="DUS-like FMN-binding" evidence="10">
    <location>
        <begin position="34"/>
        <end position="250"/>
    </location>
</feature>
<dbReference type="OrthoDB" id="9977870at2759"/>
<dbReference type="InterPro" id="IPR013785">
    <property type="entry name" value="Aldolase_TIM"/>
</dbReference>
<keyword evidence="5" id="KW-0819">tRNA processing</keyword>
<dbReference type="GO" id="GO:0017150">
    <property type="term" value="F:tRNA dihydrouridine synthase activity"/>
    <property type="evidence" value="ECO:0007669"/>
    <property type="project" value="InterPro"/>
</dbReference>
<dbReference type="Pfam" id="PF01207">
    <property type="entry name" value="Dus"/>
    <property type="match status" value="1"/>
</dbReference>
<accession>A0A024S9M9</accession>
<evidence type="ECO:0000256" key="3">
    <source>
        <dbReference type="ARBA" id="ARBA00022643"/>
    </source>
</evidence>
<evidence type="ECO:0000256" key="4">
    <source>
        <dbReference type="ARBA" id="ARBA00022664"/>
    </source>
</evidence>
<comment type="function">
    <text evidence="7">Catalyzes the synthesis of dihydrouridine, a modified base found in the D-loop of most tRNAs. Specifically modifies U47 in cytoplasmic tRNAs. Catalyzes the synthesis of dihydrouridine in some mRNAs, thereby affecting their translation.</text>
</comment>
<evidence type="ECO:0000313" key="12">
    <source>
        <dbReference type="Proteomes" id="UP000024376"/>
    </source>
</evidence>
<keyword evidence="4" id="KW-0507">mRNA processing</keyword>
<evidence type="ECO:0000259" key="10">
    <source>
        <dbReference type="Pfam" id="PF01207"/>
    </source>
</evidence>
<dbReference type="PANTHER" id="PTHR11082">
    <property type="entry name" value="TRNA-DIHYDROURIDINE SYNTHASE"/>
    <property type="match status" value="1"/>
</dbReference>
<evidence type="ECO:0000256" key="8">
    <source>
        <dbReference type="ARBA" id="ARBA00048342"/>
    </source>
</evidence>
<comment type="catalytic activity">
    <reaction evidence="9">
        <text>a 5,6-dihydrouridine in mRNA + NADP(+) = a uridine in mRNA + NADPH + H(+)</text>
        <dbReference type="Rhea" id="RHEA:69855"/>
        <dbReference type="Rhea" id="RHEA-COMP:14658"/>
        <dbReference type="Rhea" id="RHEA-COMP:17789"/>
        <dbReference type="ChEBI" id="CHEBI:15378"/>
        <dbReference type="ChEBI" id="CHEBI:57783"/>
        <dbReference type="ChEBI" id="CHEBI:58349"/>
        <dbReference type="ChEBI" id="CHEBI:65315"/>
        <dbReference type="ChEBI" id="CHEBI:74443"/>
    </reaction>
    <physiologicalReaction direction="right-to-left" evidence="9">
        <dbReference type="Rhea" id="RHEA:69857"/>
    </physiologicalReaction>
</comment>
<evidence type="ECO:0000256" key="7">
    <source>
        <dbReference type="ARBA" id="ARBA00045934"/>
    </source>
</evidence>
<sequence>MGSLSRDEDALIPPSHPLKIFDAARREDRFLYACAPMVRYSKLAFRQTVHKYGVDLCWTPMILAKEFNRNQFARDSDFTISTTGIQPPTIVQFGANVPLELARASTLVAPYVSGVDLNCGCPQSWACAETLGAALMNKRELVRDMVVETRQHLARDGWAVGLEKDVDSPRGRSVSVKIRVHDDLRRTMDFLDTVIGHPQNRLVDWITIHPRTRHTPSTTPIRTEALEILTEKYSRTLPILLSGDVFDLAALPIRATSSPTSSSSPSTIVPPDLATLTLKEENHPTSTFTSDTDTDTDTAAAEAAKVLPKPSNTNLAGFMSARGLLANPALFAGHPRCPWEAVETFMCNVARCPLPLKLVVHHVQEMCGPGMGDDKTALLNKKERASFVDFTNMADLIDFLDEKIEEHTGQKGGMRRDL</sequence>
<dbReference type="InterPro" id="IPR035587">
    <property type="entry name" value="DUS-like_FMN-bd"/>
</dbReference>
<organism evidence="11 12">
    <name type="scientific">Hypocrea jecorina (strain ATCC 56765 / BCRC 32924 / NRRL 11460 / Rut C-30)</name>
    <name type="common">Trichoderma reesei</name>
    <dbReference type="NCBI Taxonomy" id="1344414"/>
    <lineage>
        <taxon>Eukaryota</taxon>
        <taxon>Fungi</taxon>
        <taxon>Dikarya</taxon>
        <taxon>Ascomycota</taxon>
        <taxon>Pezizomycotina</taxon>
        <taxon>Sordariomycetes</taxon>
        <taxon>Hypocreomycetidae</taxon>
        <taxon>Hypocreales</taxon>
        <taxon>Hypocreaceae</taxon>
        <taxon>Trichoderma</taxon>
    </lineage>
</organism>
<dbReference type="SUPFAM" id="SSF51395">
    <property type="entry name" value="FMN-linked oxidoreductases"/>
    <property type="match status" value="1"/>
</dbReference>
<keyword evidence="6" id="KW-0560">Oxidoreductase</keyword>
<dbReference type="AlphaFoldDB" id="A0A024S9M9"/>